<accession>A0A1J5SNE8</accession>
<dbReference type="EMBL" id="MLJW01000024">
    <property type="protein sequence ID" value="OIR10009.1"/>
    <property type="molecule type" value="Genomic_DNA"/>
</dbReference>
<organism evidence="1">
    <name type="scientific">mine drainage metagenome</name>
    <dbReference type="NCBI Taxonomy" id="410659"/>
    <lineage>
        <taxon>unclassified sequences</taxon>
        <taxon>metagenomes</taxon>
        <taxon>ecological metagenomes</taxon>
    </lineage>
</organism>
<dbReference type="AlphaFoldDB" id="A0A1J5SNE8"/>
<sequence length="156" mass="16539">MKRSWIISGLVLLVLSLGAGTVLAKGATPEPDVARNTIVLRQDEANQKANYAKELADMNGTLSEVSALCSAGPIARTRAATALLAATDTTRNWYIGPPPPPARPWGVTEARTILDLGGHVQMDPRPGNPRHCLISGLKVKEITGVWRMCPFGAGAC</sequence>
<gene>
    <name evidence="1" type="ORF">GALL_79360</name>
</gene>
<protein>
    <submittedName>
        <fullName evidence="1">Uncharacterized protein</fullName>
    </submittedName>
</protein>
<name>A0A1J5SNE8_9ZZZZ</name>
<comment type="caution">
    <text evidence="1">The sequence shown here is derived from an EMBL/GenBank/DDBJ whole genome shotgun (WGS) entry which is preliminary data.</text>
</comment>
<evidence type="ECO:0000313" key="1">
    <source>
        <dbReference type="EMBL" id="OIR10009.1"/>
    </source>
</evidence>
<reference evidence="1" key="1">
    <citation type="submission" date="2016-10" db="EMBL/GenBank/DDBJ databases">
        <title>Sequence of Gallionella enrichment culture.</title>
        <authorList>
            <person name="Poehlein A."/>
            <person name="Muehling M."/>
            <person name="Daniel R."/>
        </authorList>
    </citation>
    <scope>NUCLEOTIDE SEQUENCE</scope>
</reference>
<proteinExistence type="predicted"/>